<accession>A0A1Y1CK85</accession>
<reference evidence="4" key="2">
    <citation type="journal article" date="2020" name="Antonie Van Leeuwenhoek">
        <title>Labilibaculum antarcticum sp. nov., a novel facultative anaerobic, psychrotorelant bacterium isolated from marine sediment of Antarctica.</title>
        <authorList>
            <person name="Watanabe M."/>
            <person name="Kojima H."/>
            <person name="Fukui M."/>
        </authorList>
    </citation>
    <scope>NUCLEOTIDE SEQUENCE [LARGE SCALE GENOMIC DNA]</scope>
    <source>
        <strain evidence="4">SPP2</strain>
    </source>
</reference>
<keyword evidence="2" id="KW-0472">Membrane</keyword>
<organism evidence="3 4">
    <name type="scientific">Labilibaculum antarcticum</name>
    <dbReference type="NCBI Taxonomy" id="1717717"/>
    <lineage>
        <taxon>Bacteria</taxon>
        <taxon>Pseudomonadati</taxon>
        <taxon>Bacteroidota</taxon>
        <taxon>Bacteroidia</taxon>
        <taxon>Marinilabiliales</taxon>
        <taxon>Marinifilaceae</taxon>
        <taxon>Labilibaculum</taxon>
    </lineage>
</organism>
<evidence type="ECO:0000256" key="1">
    <source>
        <dbReference type="SAM" id="Coils"/>
    </source>
</evidence>
<feature type="coiled-coil region" evidence="1">
    <location>
        <begin position="45"/>
        <end position="72"/>
    </location>
</feature>
<keyword evidence="2" id="KW-1133">Transmembrane helix</keyword>
<keyword evidence="2" id="KW-0812">Transmembrane</keyword>
<proteinExistence type="predicted"/>
<dbReference type="EMBL" id="AP018042">
    <property type="protein sequence ID" value="BAX80828.1"/>
    <property type="molecule type" value="Genomic_DNA"/>
</dbReference>
<evidence type="ECO:0000313" key="3">
    <source>
        <dbReference type="EMBL" id="BAX80828.1"/>
    </source>
</evidence>
<name>A0A1Y1CK85_9BACT</name>
<dbReference type="AlphaFoldDB" id="A0A1Y1CK85"/>
<dbReference type="OrthoDB" id="1036975at2"/>
<dbReference type="Proteomes" id="UP000218267">
    <property type="component" value="Chromosome"/>
</dbReference>
<evidence type="ECO:0008006" key="5">
    <source>
        <dbReference type="Google" id="ProtNLM"/>
    </source>
</evidence>
<sequence length="218" mass="25762">MAKKKEDSFWVSYSDMMTSLFFVMLVLFVLVFSYMRYQHQQLQIQLEEYKKIEELKKALHNLEGEYFRYDKENKRHELIVPIKFSSGNPEIPNDPELRANLLQAGRHLKSVLQSVKIEDDVKYLLIIEGMAARYLPYSDKRNHDLGNIDETYALSYNRAKSLFYFWKKNGITFDEDIVEIQLAGSGWFGTGRFMNSDEGKNKRFLIQIIPKIGEIERH</sequence>
<evidence type="ECO:0000256" key="2">
    <source>
        <dbReference type="SAM" id="Phobius"/>
    </source>
</evidence>
<keyword evidence="4" id="KW-1185">Reference proteome</keyword>
<feature type="transmembrane region" description="Helical" evidence="2">
    <location>
        <begin position="16"/>
        <end position="35"/>
    </location>
</feature>
<protein>
    <recommendedName>
        <fullName evidence="5">OmpA-like domain-containing protein</fullName>
    </recommendedName>
</protein>
<evidence type="ECO:0000313" key="4">
    <source>
        <dbReference type="Proteomes" id="UP000218267"/>
    </source>
</evidence>
<dbReference type="RefSeq" id="WP_096429667.1">
    <property type="nucleotide sequence ID" value="NZ_AP018042.1"/>
</dbReference>
<reference evidence="3 4" key="1">
    <citation type="journal article" date="2018" name="Mar. Genomics">
        <title>Complete genome sequence of Marinifilaceae bacterium strain SPP2, isolated from the Antarctic marine sediment.</title>
        <authorList>
            <person name="Watanabe M."/>
            <person name="Kojima H."/>
            <person name="Fukui M."/>
        </authorList>
    </citation>
    <scope>NUCLEOTIDE SEQUENCE [LARGE SCALE GENOMIC DNA]</scope>
    <source>
        <strain evidence="3 4">SPP2</strain>
    </source>
</reference>
<gene>
    <name evidence="3" type="ORF">ALGA_2506</name>
</gene>
<keyword evidence="1" id="KW-0175">Coiled coil</keyword>
<dbReference type="KEGG" id="mbas:ALGA_2506"/>